<reference evidence="2" key="1">
    <citation type="submission" date="2007-07" db="EMBL/GenBank/DDBJ databases">
        <title>PCAP assembly of the Caenorhabditis remanei genome.</title>
        <authorList>
            <consortium name="The Caenorhabditis remanei Sequencing Consortium"/>
            <person name="Wilson R.K."/>
        </authorList>
    </citation>
    <scope>NUCLEOTIDE SEQUENCE [LARGE SCALE GENOMIC DNA]</scope>
    <source>
        <strain evidence="2">PB4641</strain>
    </source>
</reference>
<dbReference type="InParanoid" id="E3M5R7"/>
<dbReference type="EMBL" id="DS268425">
    <property type="protein sequence ID" value="EFO92241.1"/>
    <property type="molecule type" value="Genomic_DNA"/>
</dbReference>
<dbReference type="HOGENOM" id="CLU_033666_5_0_1"/>
<sequence length="289" mass="32762">MASPSPHRSSILNLFKAGVAPVDIIKRLGVPSGTVYDSISRFKKLGTFLERRGRGRKATVVTPDRIKAVKERIRRSAHRSIRKMAKGMKISRRLLGRIVKNKLKLTCNRVRKAVILSEATTKKRLERSKKLLQRTRNGEHLVTVFSDEQLFTVQAEFNPQNHRVLAETSEEAFASGKTIHQASHPASVMVFGAVCADGKSPLLFVDEGVKINKEVYILQILEKIFLPWVQKVLQNKVNAKPYSSIEALKKTLLKEWDALSPEYLRATIDAYPRRLRAVIEKRGGRMEQD</sequence>
<dbReference type="InterPro" id="IPR009057">
    <property type="entry name" value="Homeodomain-like_sf"/>
</dbReference>
<keyword evidence="3" id="KW-1185">Reference proteome</keyword>
<dbReference type="GO" id="GO:0005634">
    <property type="term" value="C:nucleus"/>
    <property type="evidence" value="ECO:0007669"/>
    <property type="project" value="UniProtKB-SubCell"/>
</dbReference>
<dbReference type="PANTHER" id="PTHR46068:SF1">
    <property type="entry name" value="TRANSPOSASE IS30-LIKE HTH DOMAIN-CONTAINING PROTEIN"/>
    <property type="match status" value="1"/>
</dbReference>
<dbReference type="AlphaFoldDB" id="E3M5R7"/>
<name>E3M5R7_CAERE</name>
<evidence type="ECO:0008006" key="4">
    <source>
        <dbReference type="Google" id="ProtNLM"/>
    </source>
</evidence>
<dbReference type="PANTHER" id="PTHR46068">
    <property type="entry name" value="PROTEIN CBG27172"/>
    <property type="match status" value="1"/>
</dbReference>
<dbReference type="OrthoDB" id="7951431at2759"/>
<dbReference type="Proteomes" id="UP000008281">
    <property type="component" value="Unassembled WGS sequence"/>
</dbReference>
<evidence type="ECO:0000256" key="1">
    <source>
        <dbReference type="ARBA" id="ARBA00004123"/>
    </source>
</evidence>
<dbReference type="Gene3D" id="3.30.420.10">
    <property type="entry name" value="Ribonuclease H-like superfamily/Ribonuclease H"/>
    <property type="match status" value="2"/>
</dbReference>
<evidence type="ECO:0000313" key="2">
    <source>
        <dbReference type="EMBL" id="EFO92241.1"/>
    </source>
</evidence>
<protein>
    <recommendedName>
        <fullName evidence="4">Paired domain-containing protein</fullName>
    </recommendedName>
</protein>
<accession>E3M5R7</accession>
<dbReference type="InterPro" id="IPR036397">
    <property type="entry name" value="RNaseH_sf"/>
</dbReference>
<dbReference type="GO" id="GO:0003676">
    <property type="term" value="F:nucleic acid binding"/>
    <property type="evidence" value="ECO:0007669"/>
    <property type="project" value="InterPro"/>
</dbReference>
<organism evidence="3">
    <name type="scientific">Caenorhabditis remanei</name>
    <name type="common">Caenorhabditis vulgaris</name>
    <dbReference type="NCBI Taxonomy" id="31234"/>
    <lineage>
        <taxon>Eukaryota</taxon>
        <taxon>Metazoa</taxon>
        <taxon>Ecdysozoa</taxon>
        <taxon>Nematoda</taxon>
        <taxon>Chromadorea</taxon>
        <taxon>Rhabditida</taxon>
        <taxon>Rhabditina</taxon>
        <taxon>Rhabditomorpha</taxon>
        <taxon>Rhabditoidea</taxon>
        <taxon>Rhabditidae</taxon>
        <taxon>Peloderinae</taxon>
        <taxon>Caenorhabditis</taxon>
    </lineage>
</organism>
<proteinExistence type="predicted"/>
<comment type="subcellular location">
    <subcellularLocation>
        <location evidence="1">Nucleus</location>
    </subcellularLocation>
</comment>
<gene>
    <name evidence="2" type="ORF">CRE_10964</name>
</gene>
<evidence type="ECO:0000313" key="3">
    <source>
        <dbReference type="Proteomes" id="UP000008281"/>
    </source>
</evidence>
<dbReference type="SUPFAM" id="SSF46689">
    <property type="entry name" value="Homeodomain-like"/>
    <property type="match status" value="1"/>
</dbReference>